<sequence length="303" mass="31239">MKTIKKIMLGLLAAPALLLVGCSSDDDATPQNGNLTLAITNLEDLGTNARYEGWLLVDGTPISTGTFSVDASGVLSETSFSVATETLNDATKFILTVEPNPDSDPAPSAQKLIAGDFNGTTAAVSTSVAPAIGDFSSVAGSFFLRSPTDEPVGSVNNGNDESGVWFGLPGAPPTPDFTLPTLPEGWVYEGWVVGETGPLSTGQFTAFDTVDLNAGASSSFSGTEQVGPPIPGEDFFNNAPTGETFPLDIRGRTVVISIEPSPDNSPAPFLLKPLAAVAGNDTAPATYSFNQNLGSFPTGTVTR</sequence>
<reference evidence="3 4" key="1">
    <citation type="submission" date="2016-10" db="EMBL/GenBank/DDBJ databases">
        <authorList>
            <person name="de Groot N.N."/>
        </authorList>
    </citation>
    <scope>NUCLEOTIDE SEQUENCE [LARGE SCALE GENOMIC DNA]</scope>
    <source>
        <strain evidence="3 4">DSM 16195</strain>
    </source>
</reference>
<dbReference type="STRING" id="227084.SAMN05421855_101536"/>
<dbReference type="Pfam" id="PF10099">
    <property type="entry name" value="RskA_C"/>
    <property type="match status" value="1"/>
</dbReference>
<proteinExistence type="predicted"/>
<dbReference type="EMBL" id="FNBA01000001">
    <property type="protein sequence ID" value="SDE42150.1"/>
    <property type="molecule type" value="Genomic_DNA"/>
</dbReference>
<dbReference type="AlphaFoldDB" id="A0A1G7CTQ6"/>
<dbReference type="RefSeq" id="WP_217629419.1">
    <property type="nucleotide sequence ID" value="NZ_BMWO01000001.1"/>
</dbReference>
<dbReference type="PROSITE" id="PS51257">
    <property type="entry name" value="PROKAR_LIPOPROTEIN"/>
    <property type="match status" value="1"/>
</dbReference>
<dbReference type="Proteomes" id="UP000199321">
    <property type="component" value="Unassembled WGS sequence"/>
</dbReference>
<keyword evidence="1" id="KW-0732">Signal</keyword>
<name>A0A1G7CTQ6_9FLAO</name>
<keyword evidence="4" id="KW-1185">Reference proteome</keyword>
<feature type="signal peptide" evidence="1">
    <location>
        <begin position="1"/>
        <end position="28"/>
    </location>
</feature>
<feature type="domain" description="Anti-sigma K factor RskA C-terminal" evidence="2">
    <location>
        <begin position="30"/>
        <end position="108"/>
    </location>
</feature>
<evidence type="ECO:0000313" key="3">
    <source>
        <dbReference type="EMBL" id="SDE42150.1"/>
    </source>
</evidence>
<dbReference type="InterPro" id="IPR018764">
    <property type="entry name" value="RskA_C"/>
</dbReference>
<accession>A0A1G7CTQ6</accession>
<evidence type="ECO:0000259" key="2">
    <source>
        <dbReference type="Pfam" id="PF10099"/>
    </source>
</evidence>
<feature type="chain" id="PRO_5011701028" evidence="1">
    <location>
        <begin position="29"/>
        <end position="303"/>
    </location>
</feature>
<organism evidence="3 4">
    <name type="scientific">Ulvibacter litoralis</name>
    <dbReference type="NCBI Taxonomy" id="227084"/>
    <lineage>
        <taxon>Bacteria</taxon>
        <taxon>Pseudomonadati</taxon>
        <taxon>Bacteroidota</taxon>
        <taxon>Flavobacteriia</taxon>
        <taxon>Flavobacteriales</taxon>
        <taxon>Flavobacteriaceae</taxon>
        <taxon>Ulvibacter</taxon>
    </lineage>
</organism>
<evidence type="ECO:0000256" key="1">
    <source>
        <dbReference type="SAM" id="SignalP"/>
    </source>
</evidence>
<dbReference type="GO" id="GO:0005886">
    <property type="term" value="C:plasma membrane"/>
    <property type="evidence" value="ECO:0007669"/>
    <property type="project" value="InterPro"/>
</dbReference>
<evidence type="ECO:0000313" key="4">
    <source>
        <dbReference type="Proteomes" id="UP000199321"/>
    </source>
</evidence>
<gene>
    <name evidence="3" type="ORF">SAMN05421855_101536</name>
</gene>
<protein>
    <submittedName>
        <fullName evidence="3">Anti-sigma-K factor rskA</fullName>
    </submittedName>
</protein>